<keyword evidence="5" id="KW-1185">Reference proteome</keyword>
<name>A0A1J4KP62_9EUKA</name>
<dbReference type="AlphaFoldDB" id="A0A1J4KP62"/>
<feature type="domain" description="TOG" evidence="3">
    <location>
        <begin position="441"/>
        <end position="683"/>
    </location>
</feature>
<evidence type="ECO:0000313" key="4">
    <source>
        <dbReference type="EMBL" id="OHT12890.1"/>
    </source>
</evidence>
<dbReference type="EMBL" id="MLAK01000552">
    <property type="protein sequence ID" value="OHT12890.1"/>
    <property type="molecule type" value="Genomic_DNA"/>
</dbReference>
<dbReference type="SMART" id="SM01349">
    <property type="entry name" value="TOG"/>
    <property type="match status" value="1"/>
</dbReference>
<dbReference type="InterPro" id="IPR048739">
    <property type="entry name" value="CEP104_N"/>
</dbReference>
<evidence type="ECO:0000259" key="3">
    <source>
        <dbReference type="SMART" id="SM01349"/>
    </source>
</evidence>
<dbReference type="InterPro" id="IPR001943">
    <property type="entry name" value="UVR_dom"/>
</dbReference>
<dbReference type="SUPFAM" id="SSF48371">
    <property type="entry name" value="ARM repeat"/>
    <property type="match status" value="1"/>
</dbReference>
<organism evidence="4 5">
    <name type="scientific">Tritrichomonas foetus</name>
    <dbReference type="NCBI Taxonomy" id="1144522"/>
    <lineage>
        <taxon>Eukaryota</taxon>
        <taxon>Metamonada</taxon>
        <taxon>Parabasalia</taxon>
        <taxon>Tritrichomonadida</taxon>
        <taxon>Tritrichomonadidae</taxon>
        <taxon>Tritrichomonas</taxon>
    </lineage>
</organism>
<protein>
    <submittedName>
        <fullName evidence="4">UvrB/uvrC motif family protein</fullName>
    </submittedName>
</protein>
<feature type="compositionally biased region" description="Polar residues" evidence="2">
    <location>
        <begin position="168"/>
        <end position="182"/>
    </location>
</feature>
<feature type="compositionally biased region" description="Acidic residues" evidence="2">
    <location>
        <begin position="336"/>
        <end position="350"/>
    </location>
</feature>
<dbReference type="InterPro" id="IPR016024">
    <property type="entry name" value="ARM-type_fold"/>
</dbReference>
<keyword evidence="1" id="KW-0175">Coiled coil</keyword>
<dbReference type="Pfam" id="PF02151">
    <property type="entry name" value="UVR"/>
    <property type="match status" value="1"/>
</dbReference>
<dbReference type="Proteomes" id="UP000179807">
    <property type="component" value="Unassembled WGS sequence"/>
</dbReference>
<comment type="caution">
    <text evidence="4">The sequence shown here is derived from an EMBL/GenBank/DDBJ whole genome shotgun (WGS) entry which is preliminary data.</text>
</comment>
<evidence type="ECO:0000256" key="1">
    <source>
        <dbReference type="SAM" id="Coils"/>
    </source>
</evidence>
<feature type="coiled-coil region" evidence="1">
    <location>
        <begin position="183"/>
        <end position="239"/>
    </location>
</feature>
<dbReference type="Pfam" id="PF21038">
    <property type="entry name" value="CEP104_N"/>
    <property type="match status" value="1"/>
</dbReference>
<dbReference type="InterPro" id="IPR034085">
    <property type="entry name" value="TOG"/>
</dbReference>
<dbReference type="Gene3D" id="2.60.120.260">
    <property type="entry name" value="Galactose-binding domain-like"/>
    <property type="match status" value="1"/>
</dbReference>
<dbReference type="PANTHER" id="PTHR13371">
    <property type="entry name" value="GLYCINE-, GLUTAMATE-, THIENYLCYCLOHEXYLPIPERIDINE-BINDING PROTEIN"/>
    <property type="match status" value="1"/>
</dbReference>
<evidence type="ECO:0000256" key="2">
    <source>
        <dbReference type="SAM" id="MobiDB-lite"/>
    </source>
</evidence>
<dbReference type="InterPro" id="IPR008979">
    <property type="entry name" value="Galactose-bd-like_sf"/>
</dbReference>
<dbReference type="VEuPathDB" id="TrichDB:TRFO_17030"/>
<dbReference type="Pfam" id="PF21040">
    <property type="entry name" value="CEP104-like_TOG"/>
    <property type="match status" value="1"/>
</dbReference>
<gene>
    <name evidence="4" type="ORF">TRFO_17030</name>
</gene>
<dbReference type="GO" id="GO:0005929">
    <property type="term" value="C:cilium"/>
    <property type="evidence" value="ECO:0007669"/>
    <property type="project" value="TreeGrafter"/>
</dbReference>
<dbReference type="SUPFAM" id="SSF49785">
    <property type="entry name" value="Galactose-binding domain-like"/>
    <property type="match status" value="1"/>
</dbReference>
<dbReference type="PANTHER" id="PTHR13371:SF0">
    <property type="entry name" value="CENTROSOMAL PROTEIN OF 104 KDA"/>
    <property type="match status" value="1"/>
</dbReference>
<feature type="compositionally biased region" description="Polar residues" evidence="2">
    <location>
        <begin position="266"/>
        <end position="304"/>
    </location>
</feature>
<dbReference type="Gene3D" id="1.25.10.10">
    <property type="entry name" value="Leucine-rich Repeat Variant"/>
    <property type="match status" value="1"/>
</dbReference>
<feature type="region of interest" description="Disordered" evidence="2">
    <location>
        <begin position="162"/>
        <end position="182"/>
    </location>
</feature>
<dbReference type="GeneID" id="94834044"/>
<feature type="compositionally biased region" description="Polar residues" evidence="2">
    <location>
        <begin position="315"/>
        <end position="324"/>
    </location>
</feature>
<dbReference type="OrthoDB" id="66599at2759"/>
<dbReference type="RefSeq" id="XP_068366026.1">
    <property type="nucleotide sequence ID" value="XM_068499340.1"/>
</dbReference>
<evidence type="ECO:0000313" key="5">
    <source>
        <dbReference type="Proteomes" id="UP000179807"/>
    </source>
</evidence>
<accession>A0A1J4KP62</accession>
<feature type="region of interest" description="Disordered" evidence="2">
    <location>
        <begin position="259"/>
        <end position="412"/>
    </location>
</feature>
<dbReference type="InterPro" id="IPR052607">
    <property type="entry name" value="CEP104-like"/>
</dbReference>
<proteinExistence type="predicted"/>
<reference evidence="4" key="1">
    <citation type="submission" date="2016-10" db="EMBL/GenBank/DDBJ databases">
        <authorList>
            <person name="Benchimol M."/>
            <person name="Almeida L.G."/>
            <person name="Vasconcelos A.T."/>
            <person name="Perreira-Neves A."/>
            <person name="Rosa I.A."/>
            <person name="Tasca T."/>
            <person name="Bogo M.R."/>
            <person name="de Souza W."/>
        </authorList>
    </citation>
    <scope>NUCLEOTIDE SEQUENCE [LARGE SCALE GENOMIC DNA]</scope>
    <source>
        <strain evidence="4">K</strain>
    </source>
</reference>
<sequence length="683" mass="76965">MRSSALPYTIVSCSSQDPSYPIESIQTASIRSSGWQSLPNPIYPISFVVDFGSKVDLETLQFVSHQSKIPAKVDLYFGDQPPKFRLLGSFQFSDNSHTRYSARELKSANLQRVSARFIRVSIASCHNNPNNVNHQVGIVSFKAIGKANPNAPKIQSQNLQNNQLNNLSGSTPQSNRPSTTNYENDLINRIQTLENEKRRAVDAEDFQAAAKYKKEVDSLKSKRDKLVQLQKSKADAIAREDFDAASEFKERIERLINGNDFDDDLYSNSAPSNYQSINASNSPRFNNSTSNQRKQSNNNMNRNQYQEDDRELPTLSKNKPQQQRKQGKPSSRIPEPDEYPQNDDQDDYEEPIQPKPEVQERTRAIVSTNYDSYEDPPIRKTNGADLSEDRPINPAKNLPTDDPDSDDDPNNFHGFKIDNLAGTIPAFKEDESPVCDDPPDELKPGDRQEAQPLINQFGEDPIKRFFSKPWALRLQGIHMLQDLISGLAADYVPLFHNFCYILRHRVQELQKQVVLASLNAVQAIADTHQIEPPELTKAVSQFLNHAVAKIGGSQKAVTEGVCQFLIWLSKKRALDLVLPIVMAPVKNAAQWKAQLSRINTLHELLFAHGIDSCPGLSTLEVMGSILPALESPKKEVRDAVIEMLVTIETCIGSMINKYIDGLPTRTRKEVQKAIEDHRQQEEY</sequence>
<dbReference type="InterPro" id="IPR011989">
    <property type="entry name" value="ARM-like"/>
</dbReference>